<evidence type="ECO:0000256" key="1">
    <source>
        <dbReference type="ARBA" id="ARBA00010688"/>
    </source>
</evidence>
<comment type="caution">
    <text evidence="6">The sequence shown here is derived from an EMBL/GenBank/DDBJ whole genome shotgun (WGS) entry which is preliminary data.</text>
</comment>
<dbReference type="Proteomes" id="UP000663834">
    <property type="component" value="Unassembled WGS sequence"/>
</dbReference>
<sequence>MKKHYDVYGIGAALVDTEIHVTDADLSAWGIEKGMMLLLDEARRKKLLDFLTDHLGCSKRTSGGSTANAITAIAQFGGKTFYTCKVGDDDNGRFYLNDLSTAGVDYQTDNRYKDGITGTCLVMITPDAERTLNSFLGINATLSEHDIVQEAIINSDYVYLEAYMVLSPSSRVAAIRIREIAEESKVKVAISLSDSGVVSNFRDDLHEMLGKHVDLLFSNRIEALSWAQTENLDIAIDSLKNFARTFVITLGAEGSLVYDAMQLHTIAPYKVQAVNTTGAGDMFAGAFLFAITHGKDFLTAGKFASFSAAAVVSDYGSRLNVTKQQQILARWDNVAKTF</sequence>
<dbReference type="Proteomes" id="UP000681720">
    <property type="component" value="Unassembled WGS sequence"/>
</dbReference>
<dbReference type="Gene3D" id="3.40.1190.20">
    <property type="match status" value="1"/>
</dbReference>
<organism evidence="6 8">
    <name type="scientific">Rotaria magnacalcarata</name>
    <dbReference type="NCBI Taxonomy" id="392030"/>
    <lineage>
        <taxon>Eukaryota</taxon>
        <taxon>Metazoa</taxon>
        <taxon>Spiralia</taxon>
        <taxon>Gnathifera</taxon>
        <taxon>Rotifera</taxon>
        <taxon>Eurotatoria</taxon>
        <taxon>Bdelloidea</taxon>
        <taxon>Philodinida</taxon>
        <taxon>Philodinidae</taxon>
        <taxon>Rotaria</taxon>
    </lineage>
</organism>
<evidence type="ECO:0000313" key="8">
    <source>
        <dbReference type="Proteomes" id="UP000663834"/>
    </source>
</evidence>
<gene>
    <name evidence="7" type="ORF">GIL414_LOCUS35440</name>
    <name evidence="6" type="ORF">KQP761_LOCUS11565</name>
</gene>
<keyword evidence="3 4" id="KW-0418">Kinase</keyword>
<dbReference type="GO" id="GO:0006796">
    <property type="term" value="P:phosphate-containing compound metabolic process"/>
    <property type="evidence" value="ECO:0007669"/>
    <property type="project" value="UniProtKB-ARBA"/>
</dbReference>
<evidence type="ECO:0000313" key="7">
    <source>
        <dbReference type="EMBL" id="CAF4517021.1"/>
    </source>
</evidence>
<dbReference type="AlphaFoldDB" id="A0A815P1P8"/>
<dbReference type="PROSITE" id="PS00584">
    <property type="entry name" value="PFKB_KINASES_2"/>
    <property type="match status" value="1"/>
</dbReference>
<dbReference type="InterPro" id="IPR002173">
    <property type="entry name" value="Carboh/pur_kinase_PfkB_CS"/>
</dbReference>
<accession>A0A815P1P8</accession>
<dbReference type="PRINTS" id="PR00990">
    <property type="entry name" value="RIBOKINASE"/>
</dbReference>
<dbReference type="InterPro" id="IPR052700">
    <property type="entry name" value="Carb_kinase_PfkB-like"/>
</dbReference>
<evidence type="ECO:0000259" key="5">
    <source>
        <dbReference type="Pfam" id="PF00294"/>
    </source>
</evidence>
<reference evidence="6" key="1">
    <citation type="submission" date="2021-02" db="EMBL/GenBank/DDBJ databases">
        <authorList>
            <person name="Nowell W R."/>
        </authorList>
    </citation>
    <scope>NUCLEOTIDE SEQUENCE</scope>
</reference>
<evidence type="ECO:0000256" key="4">
    <source>
        <dbReference type="RuleBase" id="RU003704"/>
    </source>
</evidence>
<protein>
    <recommendedName>
        <fullName evidence="5">Carbohydrate kinase PfkB domain-containing protein</fullName>
    </recommendedName>
</protein>
<dbReference type="InterPro" id="IPR002139">
    <property type="entry name" value="Ribo/fructo_kinase"/>
</dbReference>
<dbReference type="SUPFAM" id="SSF53613">
    <property type="entry name" value="Ribokinase-like"/>
    <property type="match status" value="1"/>
</dbReference>
<dbReference type="OrthoDB" id="415590at2759"/>
<proteinExistence type="inferred from homology"/>
<dbReference type="GO" id="GO:0016301">
    <property type="term" value="F:kinase activity"/>
    <property type="evidence" value="ECO:0007669"/>
    <property type="project" value="UniProtKB-KW"/>
</dbReference>
<dbReference type="InterPro" id="IPR029056">
    <property type="entry name" value="Ribokinase-like"/>
</dbReference>
<feature type="domain" description="Carbohydrate kinase PfkB" evidence="5">
    <location>
        <begin position="59"/>
        <end position="320"/>
    </location>
</feature>
<evidence type="ECO:0000256" key="2">
    <source>
        <dbReference type="ARBA" id="ARBA00022679"/>
    </source>
</evidence>
<dbReference type="PANTHER" id="PTHR43320:SF3">
    <property type="entry name" value="CARBOHYDRATE KINASE PFKB DOMAIN-CONTAINING PROTEIN"/>
    <property type="match status" value="1"/>
</dbReference>
<comment type="similarity">
    <text evidence="1 4">Belongs to the carbohydrate kinase PfkB family.</text>
</comment>
<dbReference type="CDD" id="cd01168">
    <property type="entry name" value="adenosine_kinase"/>
    <property type="match status" value="1"/>
</dbReference>
<evidence type="ECO:0000256" key="3">
    <source>
        <dbReference type="ARBA" id="ARBA00022777"/>
    </source>
</evidence>
<dbReference type="InterPro" id="IPR011611">
    <property type="entry name" value="PfkB_dom"/>
</dbReference>
<dbReference type="EMBL" id="CAJOBJ010085042">
    <property type="protein sequence ID" value="CAF4517021.1"/>
    <property type="molecule type" value="Genomic_DNA"/>
</dbReference>
<dbReference type="Pfam" id="PF00294">
    <property type="entry name" value="PfkB"/>
    <property type="match status" value="1"/>
</dbReference>
<dbReference type="PANTHER" id="PTHR43320">
    <property type="entry name" value="SUGAR KINASE"/>
    <property type="match status" value="1"/>
</dbReference>
<dbReference type="EMBL" id="CAJNOW010005183">
    <property type="protein sequence ID" value="CAF1442135.1"/>
    <property type="molecule type" value="Genomic_DNA"/>
</dbReference>
<evidence type="ECO:0000313" key="6">
    <source>
        <dbReference type="EMBL" id="CAF1442135.1"/>
    </source>
</evidence>
<keyword evidence="2 4" id="KW-0808">Transferase</keyword>
<name>A0A815P1P8_9BILA</name>